<dbReference type="SUPFAM" id="SSF53756">
    <property type="entry name" value="UDP-Glycosyltransferase/glycogen phosphorylase"/>
    <property type="match status" value="1"/>
</dbReference>
<dbReference type="InterPro" id="IPR001296">
    <property type="entry name" value="Glyco_trans_1"/>
</dbReference>
<dbReference type="PANTHER" id="PTHR46401:SF2">
    <property type="entry name" value="GLYCOSYLTRANSFERASE WBBK-RELATED"/>
    <property type="match status" value="1"/>
</dbReference>
<feature type="domain" description="Glycosyl transferase family 1" evidence="2">
    <location>
        <begin position="210"/>
        <end position="378"/>
    </location>
</feature>
<dbReference type="RefSeq" id="WP_282718007.1">
    <property type="nucleotide sequence ID" value="NZ_JASCRZ010000005.1"/>
</dbReference>
<sequence length="401" mass="45997">MNVLFLTMVKINSLTDRGIYTDLLRKFHEEGHHVFAVCPVERREKKKTTVRKEKEGTILNVQTLNLQKTNIVEKGLGTLAIEYQFLSAIKKYFYEVKFDLVVYSTPPITFYKVIRFIKKRDQAYSYLLLKDIFPQNAVDMKMLKENGALHKIFLKKEKKLYAISDTIGCMSDANKTYILNHNPQIASEKVEINPNTVEPISFIQTASEKNAVREKYNLPTDKKIFVYGGNLGKPQGIDFLLETITALVSENVFFLIVGSGTEYIRIDKWFNENNPKNALLLAGLPKQDYDSLLNACDVGLIFLHKDFTIPNFPSRLLSYLEMKMPIIAATDANTDIGTVIQENNCGHWVISGDIQEMKKAIVDLISDETVCNEMKENAWNLLDKNYKVERSYNLIKDKIHV</sequence>
<comment type="caution">
    <text evidence="3">The sequence shown here is derived from an EMBL/GenBank/DDBJ whole genome shotgun (WGS) entry which is preliminary data.</text>
</comment>
<gene>
    <name evidence="3" type="ORF">QLS65_11985</name>
</gene>
<evidence type="ECO:0000313" key="3">
    <source>
        <dbReference type="EMBL" id="MDI5895612.1"/>
    </source>
</evidence>
<evidence type="ECO:0000259" key="2">
    <source>
        <dbReference type="Pfam" id="PF00534"/>
    </source>
</evidence>
<accession>A0ABT6VF31</accession>
<dbReference type="PANTHER" id="PTHR46401">
    <property type="entry name" value="GLYCOSYLTRANSFERASE WBBK-RELATED"/>
    <property type="match status" value="1"/>
</dbReference>
<reference evidence="3 4" key="1">
    <citation type="submission" date="2023-04" db="EMBL/GenBank/DDBJ databases">
        <title>Two novel species of Flavobacterium.</title>
        <authorList>
            <person name="Liu Q."/>
            <person name="Xin Y.-H."/>
        </authorList>
    </citation>
    <scope>NUCLEOTIDE SEQUENCE [LARGE SCALE GENOMIC DNA]</scope>
    <source>
        <strain evidence="3 4">LB1P51</strain>
    </source>
</reference>
<proteinExistence type="predicted"/>
<evidence type="ECO:0000256" key="1">
    <source>
        <dbReference type="ARBA" id="ARBA00022679"/>
    </source>
</evidence>
<evidence type="ECO:0000313" key="4">
    <source>
        <dbReference type="Proteomes" id="UP001243403"/>
    </source>
</evidence>
<protein>
    <submittedName>
        <fullName evidence="3">Glycosyltransferase family 4 protein</fullName>
    </submittedName>
</protein>
<dbReference type="Proteomes" id="UP001243403">
    <property type="component" value="Unassembled WGS sequence"/>
</dbReference>
<keyword evidence="1" id="KW-0808">Transferase</keyword>
<dbReference type="EMBL" id="JASCRZ010000005">
    <property type="protein sequence ID" value="MDI5895612.1"/>
    <property type="molecule type" value="Genomic_DNA"/>
</dbReference>
<dbReference type="CDD" id="cd03794">
    <property type="entry name" value="GT4_WbuB-like"/>
    <property type="match status" value="1"/>
</dbReference>
<keyword evidence="4" id="KW-1185">Reference proteome</keyword>
<organism evidence="3 4">
    <name type="scientific">Flavobacterium algoritolerans</name>
    <dbReference type="NCBI Taxonomy" id="3041254"/>
    <lineage>
        <taxon>Bacteria</taxon>
        <taxon>Pseudomonadati</taxon>
        <taxon>Bacteroidota</taxon>
        <taxon>Flavobacteriia</taxon>
        <taxon>Flavobacteriales</taxon>
        <taxon>Flavobacteriaceae</taxon>
        <taxon>Flavobacterium</taxon>
    </lineage>
</organism>
<dbReference type="Pfam" id="PF00534">
    <property type="entry name" value="Glycos_transf_1"/>
    <property type="match status" value="1"/>
</dbReference>
<name>A0ABT6VF31_9FLAO</name>
<dbReference type="Gene3D" id="3.40.50.2000">
    <property type="entry name" value="Glycogen Phosphorylase B"/>
    <property type="match status" value="2"/>
</dbReference>